<reference evidence="2 3" key="1">
    <citation type="journal article" date="2019" name="Nat. Plants">
        <title>Genome sequencing of Musa balbisiana reveals subgenome evolution and function divergence in polyploid bananas.</title>
        <authorList>
            <person name="Yao X."/>
        </authorList>
    </citation>
    <scope>NUCLEOTIDE SEQUENCE [LARGE SCALE GENOMIC DNA]</scope>
    <source>
        <strain evidence="3">cv. DH-PKW</strain>
        <tissue evidence="2">Leaves</tissue>
    </source>
</reference>
<comment type="caution">
    <text evidence="2">The sequence shown here is derived from an EMBL/GenBank/DDBJ whole genome shotgun (WGS) entry which is preliminary data.</text>
</comment>
<dbReference type="AlphaFoldDB" id="A0A4S8JW59"/>
<gene>
    <name evidence="2" type="ORF">C4D60_Mb05t14670</name>
</gene>
<feature type="signal peptide" evidence="1">
    <location>
        <begin position="1"/>
        <end position="27"/>
    </location>
</feature>
<organism evidence="2 3">
    <name type="scientific">Musa balbisiana</name>
    <name type="common">Banana</name>
    <dbReference type="NCBI Taxonomy" id="52838"/>
    <lineage>
        <taxon>Eukaryota</taxon>
        <taxon>Viridiplantae</taxon>
        <taxon>Streptophyta</taxon>
        <taxon>Embryophyta</taxon>
        <taxon>Tracheophyta</taxon>
        <taxon>Spermatophyta</taxon>
        <taxon>Magnoliopsida</taxon>
        <taxon>Liliopsida</taxon>
        <taxon>Zingiberales</taxon>
        <taxon>Musaceae</taxon>
        <taxon>Musa</taxon>
    </lineage>
</organism>
<evidence type="ECO:0000313" key="2">
    <source>
        <dbReference type="EMBL" id="THU66486.1"/>
    </source>
</evidence>
<name>A0A4S8JW59_MUSBA</name>
<evidence type="ECO:0000313" key="3">
    <source>
        <dbReference type="Proteomes" id="UP000317650"/>
    </source>
</evidence>
<sequence>MPTPICLSCFFSIGCVFLSIFQWSSHSCVTLMGNMEGDAVMALSGFRLPLHIHLHMPNGSK</sequence>
<feature type="chain" id="PRO_5020615025" evidence="1">
    <location>
        <begin position="28"/>
        <end position="61"/>
    </location>
</feature>
<dbReference type="EMBL" id="PYDT01000003">
    <property type="protein sequence ID" value="THU66486.1"/>
    <property type="molecule type" value="Genomic_DNA"/>
</dbReference>
<accession>A0A4S8JW59</accession>
<proteinExistence type="predicted"/>
<evidence type="ECO:0000256" key="1">
    <source>
        <dbReference type="SAM" id="SignalP"/>
    </source>
</evidence>
<keyword evidence="1" id="KW-0732">Signal</keyword>
<keyword evidence="3" id="KW-1185">Reference proteome</keyword>
<dbReference type="Proteomes" id="UP000317650">
    <property type="component" value="Chromosome 5"/>
</dbReference>
<protein>
    <submittedName>
        <fullName evidence="2">Uncharacterized protein</fullName>
    </submittedName>
</protein>